<dbReference type="HOGENOM" id="CLU_107510_0_0_9"/>
<dbReference type="EMBL" id="ASWH01000002">
    <property type="protein sequence ID" value="EOW79469.1"/>
    <property type="molecule type" value="Genomic_DNA"/>
</dbReference>
<evidence type="ECO:0000313" key="4">
    <source>
        <dbReference type="Proteomes" id="UP000013750"/>
    </source>
</evidence>
<sequence length="197" mass="21150">MKKFISLVALSSLMFLAVPVGATDIVGEESGEIPINGTLGMDNTDEEAKIVEGEDSWINVTLPTETIFYSTNTKANAPIKSPDYTITNNSGRPVDIKFSKLTKDAGSSTTDVDYDVSLRGFTTNPAIITGGEEVDQSGSPTTIHRLANSKGKLLEGDTDGLNLNTVTYGYEGTVNEELAATVNHNFDMTLEFESVGW</sequence>
<dbReference type="AlphaFoldDB" id="R2Y5V2"/>
<organism evidence="2 4">
    <name type="scientific">Enterococcus gilvus ATCC BAA-350</name>
    <dbReference type="NCBI Taxonomy" id="1158614"/>
    <lineage>
        <taxon>Bacteria</taxon>
        <taxon>Bacillati</taxon>
        <taxon>Bacillota</taxon>
        <taxon>Bacilli</taxon>
        <taxon>Lactobacillales</taxon>
        <taxon>Enterococcaceae</taxon>
        <taxon>Enterococcus</taxon>
    </lineage>
</organism>
<dbReference type="Proteomes" id="UP000013750">
    <property type="component" value="Unassembled WGS sequence"/>
</dbReference>
<evidence type="ECO:0008006" key="6">
    <source>
        <dbReference type="Google" id="ProtNLM"/>
    </source>
</evidence>
<comment type="caution">
    <text evidence="2">The sequence shown here is derived from an EMBL/GenBank/DDBJ whole genome shotgun (WGS) entry which is preliminary data.</text>
</comment>
<dbReference type="EMBL" id="AJDQ01000004">
    <property type="protein sequence ID" value="EOI57777.1"/>
    <property type="molecule type" value="Genomic_DNA"/>
</dbReference>
<dbReference type="Proteomes" id="UP000014160">
    <property type="component" value="Unassembled WGS sequence"/>
</dbReference>
<keyword evidence="1" id="KW-0732">Signal</keyword>
<dbReference type="eggNOG" id="ENOG50306Q1">
    <property type="taxonomic scope" value="Bacteria"/>
</dbReference>
<gene>
    <name evidence="3" type="ORF">I592_03609</name>
    <name evidence="2" type="ORF">UKC_00752</name>
</gene>
<dbReference type="PATRIC" id="fig|1158614.3.peg.779"/>
<proteinExistence type="predicted"/>
<accession>R2Y5V2</accession>
<evidence type="ECO:0000313" key="5">
    <source>
        <dbReference type="Proteomes" id="UP000014160"/>
    </source>
</evidence>
<evidence type="ECO:0000313" key="2">
    <source>
        <dbReference type="EMBL" id="EOI57777.1"/>
    </source>
</evidence>
<name>R2Y5V2_9ENTE</name>
<reference evidence="2 4" key="1">
    <citation type="submission" date="2013-02" db="EMBL/GenBank/DDBJ databases">
        <title>The Genome Sequence of Enterococcus gilvus ATCC BAA-350.</title>
        <authorList>
            <consortium name="The Broad Institute Genome Sequencing Platform"/>
            <consortium name="The Broad Institute Genome Sequencing Center for Infectious Disease"/>
            <person name="Earl A.M."/>
            <person name="Gilmore M.S."/>
            <person name="Lebreton F."/>
            <person name="Walker B."/>
            <person name="Young S.K."/>
            <person name="Zeng Q."/>
            <person name="Gargeya S."/>
            <person name="Fitzgerald M."/>
            <person name="Haas B."/>
            <person name="Abouelleil A."/>
            <person name="Alvarado L."/>
            <person name="Arachchi H.M."/>
            <person name="Berlin A.M."/>
            <person name="Chapman S.B."/>
            <person name="Dewar J."/>
            <person name="Goldberg J."/>
            <person name="Griggs A."/>
            <person name="Gujja S."/>
            <person name="Hansen M."/>
            <person name="Howarth C."/>
            <person name="Imamovic A."/>
            <person name="Larimer J."/>
            <person name="McCowan C."/>
            <person name="Murphy C."/>
            <person name="Neiman D."/>
            <person name="Pearson M."/>
            <person name="Priest M."/>
            <person name="Roberts A."/>
            <person name="Saif S."/>
            <person name="Shea T."/>
            <person name="Sisk P."/>
            <person name="Sykes S."/>
            <person name="Wortman J."/>
            <person name="Nusbaum C."/>
            <person name="Birren B."/>
        </authorList>
    </citation>
    <scope>NUCLEOTIDE SEQUENCE [LARGE SCALE GENOMIC DNA]</scope>
    <source>
        <strain evidence="2 4">ATCC BAA-350</strain>
    </source>
</reference>
<feature type="chain" id="PRO_5004357199" description="WxL domain-containing protein" evidence="1">
    <location>
        <begin position="23"/>
        <end position="197"/>
    </location>
</feature>
<reference evidence="3 5" key="2">
    <citation type="submission" date="2013-03" db="EMBL/GenBank/DDBJ databases">
        <title>The Genome Sequence of Enterococcus gilvus ATCC BAA-350 (PacBio/Illumina hybrid assembly).</title>
        <authorList>
            <consortium name="The Broad Institute Genomics Platform"/>
            <consortium name="The Broad Institute Genome Sequencing Center for Infectious Disease"/>
            <person name="Earl A."/>
            <person name="Russ C."/>
            <person name="Gilmore M."/>
            <person name="Surin D."/>
            <person name="Walker B."/>
            <person name="Young S."/>
            <person name="Zeng Q."/>
            <person name="Gargeya S."/>
            <person name="Fitzgerald M."/>
            <person name="Haas B."/>
            <person name="Abouelleil A."/>
            <person name="Allen A.W."/>
            <person name="Alvarado L."/>
            <person name="Arachchi H.M."/>
            <person name="Berlin A.M."/>
            <person name="Chapman S.B."/>
            <person name="Gainer-Dewar J."/>
            <person name="Goldberg J."/>
            <person name="Griggs A."/>
            <person name="Gujja S."/>
            <person name="Hansen M."/>
            <person name="Howarth C."/>
            <person name="Imamovic A."/>
            <person name="Ireland A."/>
            <person name="Larimer J."/>
            <person name="McCowan C."/>
            <person name="Murphy C."/>
            <person name="Pearson M."/>
            <person name="Poon T.W."/>
            <person name="Priest M."/>
            <person name="Roberts A."/>
            <person name="Saif S."/>
            <person name="Shea T."/>
            <person name="Sisk P."/>
            <person name="Sykes S."/>
            <person name="Wortman J."/>
            <person name="Nusbaum C."/>
            <person name="Birren B."/>
        </authorList>
    </citation>
    <scope>NUCLEOTIDE SEQUENCE [LARGE SCALE GENOMIC DNA]</scope>
    <source>
        <strain evidence="3 5">ATCC BAA-350</strain>
    </source>
</reference>
<evidence type="ECO:0000256" key="1">
    <source>
        <dbReference type="SAM" id="SignalP"/>
    </source>
</evidence>
<keyword evidence="5" id="KW-1185">Reference proteome</keyword>
<dbReference type="RefSeq" id="WP_010779201.1">
    <property type="nucleotide sequence ID" value="NZ_ASWH01000002.1"/>
</dbReference>
<protein>
    <recommendedName>
        <fullName evidence="6">WxL domain-containing protein</fullName>
    </recommendedName>
</protein>
<evidence type="ECO:0000313" key="3">
    <source>
        <dbReference type="EMBL" id="EOW79469.1"/>
    </source>
</evidence>
<feature type="signal peptide" evidence="1">
    <location>
        <begin position="1"/>
        <end position="22"/>
    </location>
</feature>
<dbReference type="OrthoDB" id="2194369at2"/>